<accession>A0A6A5RYY9</accession>
<reference evidence="1" key="1">
    <citation type="journal article" date="2020" name="Stud. Mycol.">
        <title>101 Dothideomycetes genomes: a test case for predicting lifestyles and emergence of pathogens.</title>
        <authorList>
            <person name="Haridas S."/>
            <person name="Albert R."/>
            <person name="Binder M."/>
            <person name="Bloem J."/>
            <person name="Labutti K."/>
            <person name="Salamov A."/>
            <person name="Andreopoulos B."/>
            <person name="Baker S."/>
            <person name="Barry K."/>
            <person name="Bills G."/>
            <person name="Bluhm B."/>
            <person name="Cannon C."/>
            <person name="Castanera R."/>
            <person name="Culley D."/>
            <person name="Daum C."/>
            <person name="Ezra D."/>
            <person name="Gonzalez J."/>
            <person name="Henrissat B."/>
            <person name="Kuo A."/>
            <person name="Liang C."/>
            <person name="Lipzen A."/>
            <person name="Lutzoni F."/>
            <person name="Magnuson J."/>
            <person name="Mondo S."/>
            <person name="Nolan M."/>
            <person name="Ohm R."/>
            <person name="Pangilinan J."/>
            <person name="Park H.-J."/>
            <person name="Ramirez L."/>
            <person name="Alfaro M."/>
            <person name="Sun H."/>
            <person name="Tritt A."/>
            <person name="Yoshinaga Y."/>
            <person name="Zwiers L.-H."/>
            <person name="Turgeon B."/>
            <person name="Goodwin S."/>
            <person name="Spatafora J."/>
            <person name="Crous P."/>
            <person name="Grigoriev I."/>
        </authorList>
    </citation>
    <scope>NUCLEOTIDE SEQUENCE</scope>
    <source>
        <strain evidence="1">CBS 183.55</strain>
    </source>
</reference>
<protein>
    <submittedName>
        <fullName evidence="1">Uncharacterized protein</fullName>
    </submittedName>
</protein>
<proteinExistence type="predicted"/>
<gene>
    <name evidence="1" type="ORF">M421DRAFT_202491</name>
</gene>
<dbReference type="GeneID" id="54345771"/>
<dbReference type="EMBL" id="ML978957">
    <property type="protein sequence ID" value="KAF1933675.1"/>
    <property type="molecule type" value="Genomic_DNA"/>
</dbReference>
<evidence type="ECO:0000313" key="2">
    <source>
        <dbReference type="Proteomes" id="UP000800082"/>
    </source>
</evidence>
<dbReference type="Proteomes" id="UP000800082">
    <property type="component" value="Unassembled WGS sequence"/>
</dbReference>
<organism evidence="1 2">
    <name type="scientific">Didymella exigua CBS 183.55</name>
    <dbReference type="NCBI Taxonomy" id="1150837"/>
    <lineage>
        <taxon>Eukaryota</taxon>
        <taxon>Fungi</taxon>
        <taxon>Dikarya</taxon>
        <taxon>Ascomycota</taxon>
        <taxon>Pezizomycotina</taxon>
        <taxon>Dothideomycetes</taxon>
        <taxon>Pleosporomycetidae</taxon>
        <taxon>Pleosporales</taxon>
        <taxon>Pleosporineae</taxon>
        <taxon>Didymellaceae</taxon>
        <taxon>Didymella</taxon>
    </lineage>
</organism>
<dbReference type="RefSeq" id="XP_033453923.1">
    <property type="nucleotide sequence ID" value="XM_033588124.1"/>
</dbReference>
<keyword evidence="2" id="KW-1185">Reference proteome</keyword>
<sequence length="230" mass="25900">MIPSLTARVVLPDRASVQQLHLSLQRASQRVNDAETEIASTKCGKLPSEVSAVKLPTLVRSCVIRQCAAVAPPPRIRIRDESRVLPSSGTGRFCKRRAIRVSCWRRDYVIWAAPHMRWPPLGIRTCRSTCFLVNLPNRTNGPKSNCRVMTSQLIGSKSFALCWSDRSGKHFVTELSTDSKLTNQMQVPRLQSGGGRDADLQPWRRSTYHQMFLTDILIRSDCKVAPIHDH</sequence>
<dbReference type="AlphaFoldDB" id="A0A6A5RYY9"/>
<evidence type="ECO:0000313" key="1">
    <source>
        <dbReference type="EMBL" id="KAF1933675.1"/>
    </source>
</evidence>
<name>A0A6A5RYY9_9PLEO</name>